<dbReference type="Proteomes" id="UP000316095">
    <property type="component" value="Unassembled WGS sequence"/>
</dbReference>
<proteinExistence type="predicted"/>
<protein>
    <submittedName>
        <fullName evidence="1">Uncharacterized protein</fullName>
    </submittedName>
</protein>
<evidence type="ECO:0000313" key="1">
    <source>
        <dbReference type="EMBL" id="TWT63211.1"/>
    </source>
</evidence>
<dbReference type="OrthoDB" id="287978at2"/>
<gene>
    <name evidence="1" type="ORF">Pan54_39640</name>
</gene>
<comment type="caution">
    <text evidence="1">The sequence shown here is derived from an EMBL/GenBank/DDBJ whole genome shotgun (WGS) entry which is preliminary data.</text>
</comment>
<evidence type="ECO:0000313" key="2">
    <source>
        <dbReference type="Proteomes" id="UP000316095"/>
    </source>
</evidence>
<accession>A0A5C5XL91</accession>
<dbReference type="EMBL" id="SJPG01000001">
    <property type="protein sequence ID" value="TWT63211.1"/>
    <property type="molecule type" value="Genomic_DNA"/>
</dbReference>
<sequence length="154" mass="17218">MVQLGCRNLVQSFSAFWDDQFAGGCPTIFPGMQVDASDWNSWVELQTPVIREVQRSQVGLQMVRFFVDVHCFVRRDTDLKKVHLLVDAVREVLSRSVWTVRDGTLSGLPVIGAARMGETEVRDLSRIEQRVLGGDLTHMLVSSRGLAQLTGEGE</sequence>
<name>A0A5C5XL91_9PLAN</name>
<dbReference type="AlphaFoldDB" id="A0A5C5XL91"/>
<dbReference type="RefSeq" id="WP_146504988.1">
    <property type="nucleotide sequence ID" value="NZ_SJPG01000001.1"/>
</dbReference>
<reference evidence="1 2" key="1">
    <citation type="submission" date="2019-02" db="EMBL/GenBank/DDBJ databases">
        <title>Deep-cultivation of Planctomycetes and their phenomic and genomic characterization uncovers novel biology.</title>
        <authorList>
            <person name="Wiegand S."/>
            <person name="Jogler M."/>
            <person name="Boedeker C."/>
            <person name="Pinto D."/>
            <person name="Vollmers J."/>
            <person name="Rivas-Marin E."/>
            <person name="Kohn T."/>
            <person name="Peeters S.H."/>
            <person name="Heuer A."/>
            <person name="Rast P."/>
            <person name="Oberbeckmann S."/>
            <person name="Bunk B."/>
            <person name="Jeske O."/>
            <person name="Meyerdierks A."/>
            <person name="Storesund J.E."/>
            <person name="Kallscheuer N."/>
            <person name="Luecker S."/>
            <person name="Lage O.M."/>
            <person name="Pohl T."/>
            <person name="Merkel B.J."/>
            <person name="Hornburger P."/>
            <person name="Mueller R.-W."/>
            <person name="Bruemmer F."/>
            <person name="Labrenz M."/>
            <person name="Spormann A.M."/>
            <person name="Op Den Camp H."/>
            <person name="Overmann J."/>
            <person name="Amann R."/>
            <person name="Jetten M.S.M."/>
            <person name="Mascher T."/>
            <person name="Medema M.H."/>
            <person name="Devos D.P."/>
            <person name="Kaster A.-K."/>
            <person name="Ovreas L."/>
            <person name="Rohde M."/>
            <person name="Galperin M.Y."/>
            <person name="Jogler C."/>
        </authorList>
    </citation>
    <scope>NUCLEOTIDE SEQUENCE [LARGE SCALE GENOMIC DNA]</scope>
    <source>
        <strain evidence="1 2">Pan54</strain>
    </source>
</reference>
<keyword evidence="2" id="KW-1185">Reference proteome</keyword>
<organism evidence="1 2">
    <name type="scientific">Rubinisphaera italica</name>
    <dbReference type="NCBI Taxonomy" id="2527969"/>
    <lineage>
        <taxon>Bacteria</taxon>
        <taxon>Pseudomonadati</taxon>
        <taxon>Planctomycetota</taxon>
        <taxon>Planctomycetia</taxon>
        <taxon>Planctomycetales</taxon>
        <taxon>Planctomycetaceae</taxon>
        <taxon>Rubinisphaera</taxon>
    </lineage>
</organism>